<gene>
    <name evidence="2" type="ORF">A2592_00075</name>
</gene>
<keyword evidence="1" id="KW-0812">Transmembrane</keyword>
<protein>
    <recommendedName>
        <fullName evidence="4">CARDB domain-containing protein</fullName>
    </recommendedName>
</protein>
<keyword evidence="1" id="KW-1133">Transmembrane helix</keyword>
<keyword evidence="1" id="KW-0472">Membrane</keyword>
<accession>A0A1F6FQJ0</accession>
<name>A0A1F6FQJ0_9BACT</name>
<comment type="caution">
    <text evidence="2">The sequence shown here is derived from an EMBL/GenBank/DDBJ whole genome shotgun (WGS) entry which is preliminary data.</text>
</comment>
<evidence type="ECO:0000256" key="1">
    <source>
        <dbReference type="SAM" id="Phobius"/>
    </source>
</evidence>
<sequence>MENVTENQKKDRILKSLAIGGFVGLIILIAWVSIQIVSYLPTALTSLASLADSVYNYKPVELVVVTNRNIVNTGEVLTISWSIPKQAGAFTFSYTCADSVAIDTRTTEGEIKNLTCDTNYNLGNVSSTDMIIHSEKNRFTDVNYVIGFIPNTADSPTATMKDSVTVLNPSISPIVIVDNETATSTEPEVISEPEVIIPTTPVTPIVKPATPTAPVVPTYEQHYVYQIPASNPNGFTDLGTKFLATGIFNNDNTFINTGVIDHNAKGAIQFEVKNFGTKTSNSWTFTAKLPNGITYTSESQTALKPNERAILTLGFSMPQDTGIKNFDISIAVNGDTKVANNSFFAVVSIK</sequence>
<evidence type="ECO:0008006" key="4">
    <source>
        <dbReference type="Google" id="ProtNLM"/>
    </source>
</evidence>
<organism evidence="2 3">
    <name type="scientific">Candidatus Kaiserbacteria bacterium RIFOXYD1_FULL_42_15</name>
    <dbReference type="NCBI Taxonomy" id="1798532"/>
    <lineage>
        <taxon>Bacteria</taxon>
        <taxon>Candidatus Kaiseribacteriota</taxon>
    </lineage>
</organism>
<dbReference type="AlphaFoldDB" id="A0A1F6FQJ0"/>
<proteinExistence type="predicted"/>
<evidence type="ECO:0000313" key="3">
    <source>
        <dbReference type="Proteomes" id="UP000179230"/>
    </source>
</evidence>
<dbReference type="EMBL" id="MFMT01000028">
    <property type="protein sequence ID" value="OGG88124.1"/>
    <property type="molecule type" value="Genomic_DNA"/>
</dbReference>
<evidence type="ECO:0000313" key="2">
    <source>
        <dbReference type="EMBL" id="OGG88124.1"/>
    </source>
</evidence>
<dbReference type="Proteomes" id="UP000179230">
    <property type="component" value="Unassembled WGS sequence"/>
</dbReference>
<reference evidence="2 3" key="1">
    <citation type="journal article" date="2016" name="Nat. Commun.">
        <title>Thousands of microbial genomes shed light on interconnected biogeochemical processes in an aquifer system.</title>
        <authorList>
            <person name="Anantharaman K."/>
            <person name="Brown C.T."/>
            <person name="Hug L.A."/>
            <person name="Sharon I."/>
            <person name="Castelle C.J."/>
            <person name="Probst A.J."/>
            <person name="Thomas B.C."/>
            <person name="Singh A."/>
            <person name="Wilkins M.J."/>
            <person name="Karaoz U."/>
            <person name="Brodie E.L."/>
            <person name="Williams K.H."/>
            <person name="Hubbard S.S."/>
            <person name="Banfield J.F."/>
        </authorList>
    </citation>
    <scope>NUCLEOTIDE SEQUENCE [LARGE SCALE GENOMIC DNA]</scope>
</reference>
<feature type="transmembrane region" description="Helical" evidence="1">
    <location>
        <begin position="17"/>
        <end position="40"/>
    </location>
</feature>